<proteinExistence type="predicted"/>
<name>B3RGL3_9CAUD</name>
<dbReference type="Proteomes" id="UP000203832">
    <property type="component" value="Segment"/>
</dbReference>
<keyword evidence="3" id="KW-1185">Reference proteome</keyword>
<accession>B3RGL3</accession>
<dbReference type="RefSeq" id="YP_002003576.1">
    <property type="nucleotide sequence ID" value="NC_011041.1"/>
</dbReference>
<sequence>MWERSDSAGQRPSTNVDHRRKLASAVRSRLRASRASLDKVYVWKRTMRPLNRSTAI</sequence>
<dbReference type="EMBL" id="DQ832317">
    <property type="protein sequence ID" value="ABI79144.1"/>
    <property type="molecule type" value="Genomic_DNA"/>
</dbReference>
<organism evidence="2 3">
    <name type="scientific">Escherichia phage V5</name>
    <dbReference type="NCBI Taxonomy" id="399183"/>
    <lineage>
        <taxon>Viruses</taxon>
        <taxon>Duplodnaviria</taxon>
        <taxon>Heunggongvirae</taxon>
        <taxon>Uroviricota</taxon>
        <taxon>Caudoviricetes</taxon>
        <taxon>Vequintavirinae</taxon>
        <taxon>Vequintavirus</taxon>
        <taxon>Vequintavirus V5</taxon>
    </lineage>
</organism>
<evidence type="ECO:0000256" key="1">
    <source>
        <dbReference type="SAM" id="MobiDB-lite"/>
    </source>
</evidence>
<reference evidence="2 3" key="1">
    <citation type="journal article" date="2013" name="Virol. J.">
        <title>The host-range, genomics and proteomics of Escherichia coli O157:H7 bacteriophage rV5.</title>
        <authorList>
            <person name="Kropinski A.M."/>
            <person name="Waddell T."/>
            <person name="Meng J."/>
            <person name="Franklin K."/>
            <person name="Ackermann H.W."/>
            <person name="Ahmed R."/>
            <person name="Mazzocco A."/>
            <person name="Yates J."/>
            <person name="Lingohr E.J."/>
            <person name="Johnson R.P."/>
        </authorList>
    </citation>
    <scope>NUCLEOTIDE SEQUENCE [LARGE SCALE GENOMIC DNA]</scope>
</reference>
<dbReference type="KEGG" id="vg:6446749"/>
<dbReference type="GeneID" id="6446749"/>
<feature type="region of interest" description="Disordered" evidence="1">
    <location>
        <begin position="1"/>
        <end position="28"/>
    </location>
</feature>
<evidence type="ECO:0000313" key="3">
    <source>
        <dbReference type="Proteomes" id="UP000203832"/>
    </source>
</evidence>
<feature type="compositionally biased region" description="Basic residues" evidence="1">
    <location>
        <begin position="18"/>
        <end position="28"/>
    </location>
</feature>
<protein>
    <submittedName>
        <fullName evidence="2">Uncharacterized protein</fullName>
    </submittedName>
</protein>
<evidence type="ECO:0000313" key="2">
    <source>
        <dbReference type="EMBL" id="ABI79144.1"/>
    </source>
</evidence>